<feature type="compositionally biased region" description="Basic residues" evidence="1">
    <location>
        <begin position="336"/>
        <end position="346"/>
    </location>
</feature>
<evidence type="ECO:0000256" key="1">
    <source>
        <dbReference type="SAM" id="MobiDB-lite"/>
    </source>
</evidence>
<feature type="compositionally biased region" description="Polar residues" evidence="1">
    <location>
        <begin position="320"/>
        <end position="334"/>
    </location>
</feature>
<dbReference type="CDD" id="cd09880">
    <property type="entry name" value="PIN_Smg5-6-like"/>
    <property type="match status" value="1"/>
</dbReference>
<feature type="compositionally biased region" description="Basic and acidic residues" evidence="1">
    <location>
        <begin position="219"/>
        <end position="236"/>
    </location>
</feature>
<sequence length="1154" mass="127493">MAAADGDALIAAFAVSKGGIVLKHIFLNAPPPEAMCGSGGRGVESDEEDPPVMVGRHPDCHVLVDHPSVSRFHLELRYRRRRSLITVTDLHSDGINAAFIIADLGSDFFPIEISYRVSQYSNFRLKRCSVSVFCFWIEMTWKLTRRFPFLGVFIDAVHGTWVSGRRIPPNTPVDLATGDTLRLGASKREYRLLWLSLREAFEMDDLMYMPSLPEEDKEEPYVKEPSSKLVPGHRDSVNMETHQDTSEQIVSEDIAFPAKVAPSASPLSEFLQPFFVEEHSLSQFHEKRNGVTEEKLVDKNQISESFGSLIIQEMPGTLTNAGKSIQSGEQDASNKVSKRSKLKSVKSLRVDTGRSSERSSTLSHSFQKGDQNDIVVCSQSCGTECAACIALFGISEIEKAEEKEELIAEDKVDMNPPASMIMEGNTKERKPNNYIPQDPIGAKLQKKLGLLDSALPLHFKDDVFADKEIPQWNVASVHTESELLSEYLIMPEVKHDDLNHLNLEEGLSKSENINPNKITEGPGNCQLEGTICGNLFDNLDTDGIEEGEEICPLDKDEITPNGSGNIIMERSNIVLKPTISQQLMDSISPLNLDHGDFSENENSMLSTGDQMKLNEPVSENLNTLIPTDEKYLKSQTEECMPISYLEFKDRENSVLAPRKYEAMSPVRQENLFSDKENVTPASKVKTVVRGVLGTRMDNSVSAANASNKKKVLGSRVDNSVSTENSSNKKQCELSSKSKKVHTVDFDVFYSDKENLTPISSGGMKARKCFPKDLSVDLDQDLEAFCSDKENLTPLSSAARKTRDMSGNLTRVESAVTKKRVVGRLPFQTLVSNSPLRPASSHDCTCAVARPAGVAAGDLAIKLEDKLNDLSCDGQESGSAGEGMKTWTMVANTDSLLDDESRKAIMLLKGLKGTRLFIPRIVIRELDSMKQREGLFRRSTKATSILQWIEECMARESWWIHVQSSADMFPVAPTPPATPSAQRIDEEIEISSGSFNPMMALFGPRSSAALADMISPRPEDRVLDCALLVSRVRSNEKVVVLSNSVTLKIKAMAEGLPCEGAKEFRESLVDPSSRRFMWAASAPRGSAWSCLDASALAENYYNSRHHAMKRRVLVAARPSESEAAKGLKLILRHNSLYAQATDAVNKTPLVSLAAV</sequence>
<reference evidence="3" key="1">
    <citation type="journal article" date="2018" name="Nat. Genet.">
        <title>Extensive intraspecific gene order and gene structural variations between Mo17 and other maize genomes.</title>
        <authorList>
            <person name="Sun S."/>
            <person name="Zhou Y."/>
            <person name="Chen J."/>
            <person name="Shi J."/>
            <person name="Zhao H."/>
            <person name="Zhao H."/>
            <person name="Song W."/>
            <person name="Zhang M."/>
            <person name="Cui Y."/>
            <person name="Dong X."/>
            <person name="Liu H."/>
            <person name="Ma X."/>
            <person name="Jiao Y."/>
            <person name="Wang B."/>
            <person name="Wei X."/>
            <person name="Stein J.C."/>
            <person name="Glaubitz J.C."/>
            <person name="Lu F."/>
            <person name="Yu G."/>
            <person name="Liang C."/>
            <person name="Fengler K."/>
            <person name="Li B."/>
            <person name="Rafalski A."/>
            <person name="Schnable P.S."/>
            <person name="Ware D.H."/>
            <person name="Buckler E.S."/>
            <person name="Lai J."/>
        </authorList>
    </citation>
    <scope>NUCLEOTIDE SEQUENCE [LARGE SCALE GENOMIC DNA]</scope>
    <source>
        <tissue evidence="3">Seedling</tissue>
    </source>
</reference>
<proteinExistence type="predicted"/>
<organism evidence="3">
    <name type="scientific">Zea mays</name>
    <name type="common">Maize</name>
    <dbReference type="NCBI Taxonomy" id="4577"/>
    <lineage>
        <taxon>Eukaryota</taxon>
        <taxon>Viridiplantae</taxon>
        <taxon>Streptophyta</taxon>
        <taxon>Embryophyta</taxon>
        <taxon>Tracheophyta</taxon>
        <taxon>Spermatophyta</taxon>
        <taxon>Magnoliopsida</taxon>
        <taxon>Liliopsida</taxon>
        <taxon>Poales</taxon>
        <taxon>Poaceae</taxon>
        <taxon>PACMAD clade</taxon>
        <taxon>Panicoideae</taxon>
        <taxon>Andropogonodae</taxon>
        <taxon>Andropogoneae</taxon>
        <taxon>Tripsacinae</taxon>
        <taxon>Zea</taxon>
    </lineage>
</organism>
<dbReference type="EMBL" id="NCVQ01000003">
    <property type="protein sequence ID" value="PWZ41721.1"/>
    <property type="molecule type" value="Genomic_DNA"/>
</dbReference>
<dbReference type="Pfam" id="PF13638">
    <property type="entry name" value="PIN_4"/>
    <property type="match status" value="1"/>
</dbReference>
<dbReference type="Proteomes" id="UP000251960">
    <property type="component" value="Chromosome 2"/>
</dbReference>
<feature type="region of interest" description="Disordered" evidence="1">
    <location>
        <begin position="215"/>
        <end position="236"/>
    </location>
</feature>
<feature type="compositionally biased region" description="Polar residues" evidence="1">
    <location>
        <begin position="716"/>
        <end position="733"/>
    </location>
</feature>
<protein>
    <submittedName>
        <fullName evidence="3">FHA domain-containing protein PS1</fullName>
    </submittedName>
</protein>
<dbReference type="Gene3D" id="2.60.200.20">
    <property type="match status" value="2"/>
</dbReference>
<evidence type="ECO:0000259" key="2">
    <source>
        <dbReference type="PROSITE" id="PS50006"/>
    </source>
</evidence>
<dbReference type="InterPro" id="IPR002716">
    <property type="entry name" value="PIN_dom"/>
</dbReference>
<feature type="compositionally biased region" description="Basic and acidic residues" evidence="1">
    <location>
        <begin position="348"/>
        <end position="357"/>
    </location>
</feature>
<dbReference type="ExpressionAtlas" id="A0A3L6G4I0">
    <property type="expression patterns" value="baseline and differential"/>
</dbReference>
<dbReference type="SUPFAM" id="SSF49879">
    <property type="entry name" value="SMAD/FHA domain"/>
    <property type="match status" value="2"/>
</dbReference>
<feature type="domain" description="FHA" evidence="2">
    <location>
        <begin position="52"/>
        <end position="100"/>
    </location>
</feature>
<evidence type="ECO:0000313" key="3">
    <source>
        <dbReference type="EMBL" id="PWZ41721.1"/>
    </source>
</evidence>
<comment type="caution">
    <text evidence="3">The sequence shown here is derived from an EMBL/GenBank/DDBJ whole genome shotgun (WGS) entry which is preliminary data.</text>
</comment>
<dbReference type="Gene3D" id="3.40.50.1010">
    <property type="entry name" value="5'-nuclease"/>
    <property type="match status" value="1"/>
</dbReference>
<feature type="region of interest" description="Disordered" evidence="1">
    <location>
        <begin position="703"/>
        <end position="733"/>
    </location>
</feature>
<dbReference type="InterPro" id="IPR008984">
    <property type="entry name" value="SMAD_FHA_dom_sf"/>
</dbReference>
<dbReference type="InterPro" id="IPR000253">
    <property type="entry name" value="FHA_dom"/>
</dbReference>
<dbReference type="AlphaFoldDB" id="A0A3L6G4I0"/>
<dbReference type="PROSITE" id="PS50006">
    <property type="entry name" value="FHA_DOMAIN"/>
    <property type="match status" value="1"/>
</dbReference>
<accession>A0A3L6G4I0</accession>
<dbReference type="Pfam" id="PF00498">
    <property type="entry name" value="FHA"/>
    <property type="match status" value="1"/>
</dbReference>
<gene>
    <name evidence="3" type="primary">PS1</name>
    <name evidence="3" type="ORF">Zm00014a_000317</name>
</gene>
<name>A0A3L6G4I0_MAIZE</name>
<feature type="region of interest" description="Disordered" evidence="1">
    <location>
        <begin position="320"/>
        <end position="365"/>
    </location>
</feature>
<dbReference type="PANTHER" id="PTHR22593">
    <property type="entry name" value="TRANSMEMBRANE PROTEIN 18"/>
    <property type="match status" value="1"/>
</dbReference>
<dbReference type="PANTHER" id="PTHR22593:SF8">
    <property type="entry name" value="FHA DOMAIN-CONTAINING PROTEIN PS1"/>
    <property type="match status" value="1"/>
</dbReference>